<feature type="coiled-coil region" evidence="1">
    <location>
        <begin position="28"/>
        <end position="55"/>
    </location>
</feature>
<gene>
    <name evidence="3" type="ORF">SAMN06297280_2356</name>
</gene>
<sequence length="178" mass="19827">MRFQFVISVVLSMMLLAVPSQSTAATTEQSAQQQLEQLKQQAIALNRELFILEEELLFPPQTQLAVFVSVDAGHFFRLDSIQLKLNDDAIGAHLYTENELAGLARGAVQPLYKGNIRAGEHTLTVVFVGKGPADKDYRRAISHRFTKADEAMLLELKITDSSANYQPDFSVEVWSGNE</sequence>
<feature type="signal peptide" evidence="2">
    <location>
        <begin position="1"/>
        <end position="24"/>
    </location>
</feature>
<evidence type="ECO:0000313" key="3">
    <source>
        <dbReference type="EMBL" id="SNY53291.1"/>
    </source>
</evidence>
<protein>
    <recommendedName>
        <fullName evidence="5">AraC family transcriptional regulator</fullName>
    </recommendedName>
</protein>
<dbReference type="Proteomes" id="UP000219353">
    <property type="component" value="Unassembled WGS sequence"/>
</dbReference>
<keyword evidence="1" id="KW-0175">Coiled coil</keyword>
<evidence type="ECO:0000313" key="4">
    <source>
        <dbReference type="Proteomes" id="UP000219353"/>
    </source>
</evidence>
<organism evidence="3 4">
    <name type="scientific">Arsukibacterium tuosuense</name>
    <dbReference type="NCBI Taxonomy" id="1323745"/>
    <lineage>
        <taxon>Bacteria</taxon>
        <taxon>Pseudomonadati</taxon>
        <taxon>Pseudomonadota</taxon>
        <taxon>Gammaproteobacteria</taxon>
        <taxon>Chromatiales</taxon>
        <taxon>Chromatiaceae</taxon>
        <taxon>Arsukibacterium</taxon>
    </lineage>
</organism>
<accession>A0A285J2D0</accession>
<dbReference type="RefSeq" id="WP_097111584.1">
    <property type="nucleotide sequence ID" value="NZ_OBEB01000004.1"/>
</dbReference>
<name>A0A285J2D0_9GAMM</name>
<proteinExistence type="predicted"/>
<keyword evidence="4" id="KW-1185">Reference proteome</keyword>
<reference evidence="4" key="1">
    <citation type="submission" date="2017-09" db="EMBL/GenBank/DDBJ databases">
        <authorList>
            <person name="Varghese N."/>
            <person name="Submissions S."/>
        </authorList>
    </citation>
    <scope>NUCLEOTIDE SEQUENCE [LARGE SCALE GENOMIC DNA]</scope>
    <source>
        <strain evidence="4">CGMCC 1.12461</strain>
    </source>
</reference>
<dbReference type="AlphaFoldDB" id="A0A285J2D0"/>
<evidence type="ECO:0000256" key="2">
    <source>
        <dbReference type="SAM" id="SignalP"/>
    </source>
</evidence>
<evidence type="ECO:0008006" key="5">
    <source>
        <dbReference type="Google" id="ProtNLM"/>
    </source>
</evidence>
<evidence type="ECO:0000256" key="1">
    <source>
        <dbReference type="SAM" id="Coils"/>
    </source>
</evidence>
<keyword evidence="2" id="KW-0732">Signal</keyword>
<feature type="chain" id="PRO_5012289708" description="AraC family transcriptional regulator" evidence="2">
    <location>
        <begin position="25"/>
        <end position="178"/>
    </location>
</feature>
<dbReference type="OrthoDB" id="5395931at2"/>
<dbReference type="EMBL" id="OBEB01000004">
    <property type="protein sequence ID" value="SNY53291.1"/>
    <property type="molecule type" value="Genomic_DNA"/>
</dbReference>